<gene>
    <name evidence="4" type="ORF">EXZ61_08885</name>
</gene>
<dbReference type="RefSeq" id="WP_142811031.1">
    <property type="nucleotide sequence ID" value="NZ_CP036282.1"/>
</dbReference>
<protein>
    <submittedName>
        <fullName evidence="4">Response regulator</fullName>
    </submittedName>
</protein>
<sequence>MIQDDAIPMLEPVRLPAHIKALVVDDDGFQQALVSDVLHSLQIDDVTVASSGASAVTLLNTASPPFNLLVLDLCMPGMDGFQFMDTVAKLGYMGALLIVSGQKAEVVRAASMVAQWRCFHFLGALSKPLIKQDLERVIAQAQAAR</sequence>
<dbReference type="KEGG" id="rhg:EXZ61_08885"/>
<keyword evidence="5" id="KW-1185">Reference proteome</keyword>
<feature type="domain" description="Response regulatory" evidence="3">
    <location>
        <begin position="20"/>
        <end position="142"/>
    </location>
</feature>
<dbReference type="PANTHER" id="PTHR44591">
    <property type="entry name" value="STRESS RESPONSE REGULATOR PROTEIN 1"/>
    <property type="match status" value="1"/>
</dbReference>
<evidence type="ECO:0000259" key="3">
    <source>
        <dbReference type="PROSITE" id="PS50110"/>
    </source>
</evidence>
<dbReference type="EMBL" id="CP036282">
    <property type="protein sequence ID" value="QDL54270.1"/>
    <property type="molecule type" value="Genomic_DNA"/>
</dbReference>
<feature type="modified residue" description="4-aspartylphosphate" evidence="2">
    <location>
        <position position="72"/>
    </location>
</feature>
<dbReference type="SUPFAM" id="SSF52172">
    <property type="entry name" value="CheY-like"/>
    <property type="match status" value="1"/>
</dbReference>
<evidence type="ECO:0000313" key="5">
    <source>
        <dbReference type="Proteomes" id="UP000317365"/>
    </source>
</evidence>
<reference evidence="5" key="1">
    <citation type="submission" date="2019-02" db="EMBL/GenBank/DDBJ databases">
        <title>Complete genome sequence of Rhodoferax sp. Gr-4.</title>
        <authorList>
            <person name="Jin L."/>
        </authorList>
    </citation>
    <scope>NUCLEOTIDE SEQUENCE [LARGE SCALE GENOMIC DNA]</scope>
    <source>
        <strain evidence="5">Gr-4</strain>
    </source>
</reference>
<dbReference type="PROSITE" id="PS50110">
    <property type="entry name" value="RESPONSE_REGULATORY"/>
    <property type="match status" value="1"/>
</dbReference>
<dbReference type="Proteomes" id="UP000317365">
    <property type="component" value="Chromosome"/>
</dbReference>
<dbReference type="InterPro" id="IPR050595">
    <property type="entry name" value="Bact_response_regulator"/>
</dbReference>
<reference evidence="5" key="2">
    <citation type="journal article" date="2020" name="Int. J. Syst. Evol. Microbiol.">
        <title>Genomic insights into a novel species Rhodoferax aquaticus sp. nov., isolated from freshwater.</title>
        <authorList>
            <person name="Li T."/>
            <person name="Zhuo Y."/>
            <person name="Jin C.Z."/>
            <person name="Wu X."/>
            <person name="Ko S.R."/>
            <person name="Jin F.J."/>
            <person name="Ahn C.Y."/>
            <person name="Oh H.M."/>
            <person name="Lee H.G."/>
            <person name="Jin L."/>
        </authorList>
    </citation>
    <scope>NUCLEOTIDE SEQUENCE [LARGE SCALE GENOMIC DNA]</scope>
    <source>
        <strain evidence="5">Gr-4</strain>
    </source>
</reference>
<dbReference type="GO" id="GO:0000160">
    <property type="term" value="P:phosphorelay signal transduction system"/>
    <property type="evidence" value="ECO:0007669"/>
    <property type="project" value="InterPro"/>
</dbReference>
<accession>A0A515ENR5</accession>
<dbReference type="AlphaFoldDB" id="A0A515ENR5"/>
<evidence type="ECO:0000313" key="4">
    <source>
        <dbReference type="EMBL" id="QDL54270.1"/>
    </source>
</evidence>
<evidence type="ECO:0000256" key="2">
    <source>
        <dbReference type="PROSITE-ProRule" id="PRU00169"/>
    </source>
</evidence>
<evidence type="ECO:0000256" key="1">
    <source>
        <dbReference type="ARBA" id="ARBA00022553"/>
    </source>
</evidence>
<dbReference type="SMART" id="SM00448">
    <property type="entry name" value="REC"/>
    <property type="match status" value="1"/>
</dbReference>
<dbReference type="Pfam" id="PF00072">
    <property type="entry name" value="Response_reg"/>
    <property type="match status" value="1"/>
</dbReference>
<name>A0A515ENR5_9BURK</name>
<dbReference type="InterPro" id="IPR001789">
    <property type="entry name" value="Sig_transdc_resp-reg_receiver"/>
</dbReference>
<organism evidence="4 5">
    <name type="scientific">Rhodoferax aquaticus</name>
    <dbReference type="NCBI Taxonomy" id="2527691"/>
    <lineage>
        <taxon>Bacteria</taxon>
        <taxon>Pseudomonadati</taxon>
        <taxon>Pseudomonadota</taxon>
        <taxon>Betaproteobacteria</taxon>
        <taxon>Burkholderiales</taxon>
        <taxon>Comamonadaceae</taxon>
        <taxon>Rhodoferax</taxon>
    </lineage>
</organism>
<keyword evidence="1 2" id="KW-0597">Phosphoprotein</keyword>
<dbReference type="Gene3D" id="3.40.50.2300">
    <property type="match status" value="1"/>
</dbReference>
<dbReference type="PANTHER" id="PTHR44591:SF3">
    <property type="entry name" value="RESPONSE REGULATORY DOMAIN-CONTAINING PROTEIN"/>
    <property type="match status" value="1"/>
</dbReference>
<proteinExistence type="predicted"/>
<dbReference type="InterPro" id="IPR011006">
    <property type="entry name" value="CheY-like_superfamily"/>
</dbReference>